<proteinExistence type="predicted"/>
<dbReference type="InterPro" id="IPR001962">
    <property type="entry name" value="Asn_synthase"/>
</dbReference>
<gene>
    <name evidence="2" type="ORF">SDC9_24998</name>
</gene>
<feature type="domain" description="Asparagine synthetase" evidence="1">
    <location>
        <begin position="116"/>
        <end position="197"/>
    </location>
</feature>
<dbReference type="Pfam" id="PF00733">
    <property type="entry name" value="Asn_synthase"/>
    <property type="match status" value="1"/>
</dbReference>
<dbReference type="EMBL" id="VSSQ01000123">
    <property type="protein sequence ID" value="MPL79123.1"/>
    <property type="molecule type" value="Genomic_DNA"/>
</dbReference>
<dbReference type="SUPFAM" id="SSF52402">
    <property type="entry name" value="Adenine nucleotide alpha hydrolases-like"/>
    <property type="match status" value="1"/>
</dbReference>
<sequence length="488" mass="57408">MFKYYSNLGYNNPYYFVDKKYVINNSLFELSKIRNLDNIIDATAVIELLNKNFMFGDRTIIKGIYKTPWLAKPDKDFENWIYYNLQKHDKIDTPEEELATIFFQKICNEIELYTKGKNKIGILLSGGMDSRIVAVALDYLIRNNRIKNAIVTGFTWGNKNSRDVIYAKEIADRFKWEWKHYTVTGKDLINNITETAISGCEFSPIHLHAIPQIRDNNKDIDIILAGSYGDSIGRAEYSGKKVKYIKPIDQNITNICNLIHSEVFKNEKENIKLDVSNYHTLFKEAESYMQNELDYQLHYMRRMLNPCMNLLSKHSNFHQIFTHPSVYEYIWSINPTRRNDNIYHIIISNYCVGISDIPWARTGLPYGCTSGEPDNYNKEHHSYRDIILFEIWDYIIELVESDEIKNLNLFNTTSIKQLIYLCKHIPNNSLLYYEKLIWLASLAEMIKIYNLKGIHKKNYKNRHYGSLNIGIEYISSILKQKIIKIVYK</sequence>
<dbReference type="Gene3D" id="3.40.50.620">
    <property type="entry name" value="HUPs"/>
    <property type="match status" value="1"/>
</dbReference>
<evidence type="ECO:0000313" key="2">
    <source>
        <dbReference type="EMBL" id="MPL79123.1"/>
    </source>
</evidence>
<dbReference type="GO" id="GO:0006529">
    <property type="term" value="P:asparagine biosynthetic process"/>
    <property type="evidence" value="ECO:0007669"/>
    <property type="project" value="InterPro"/>
</dbReference>
<dbReference type="PANTHER" id="PTHR43284:SF1">
    <property type="entry name" value="ASPARAGINE SYNTHETASE"/>
    <property type="match status" value="1"/>
</dbReference>
<organism evidence="2">
    <name type="scientific">bioreactor metagenome</name>
    <dbReference type="NCBI Taxonomy" id="1076179"/>
    <lineage>
        <taxon>unclassified sequences</taxon>
        <taxon>metagenomes</taxon>
        <taxon>ecological metagenomes</taxon>
    </lineage>
</organism>
<comment type="caution">
    <text evidence="2">The sequence shown here is derived from an EMBL/GenBank/DDBJ whole genome shotgun (WGS) entry which is preliminary data.</text>
</comment>
<accession>A0A644UK14</accession>
<protein>
    <recommendedName>
        <fullName evidence="1">Asparagine synthetase domain-containing protein</fullName>
    </recommendedName>
</protein>
<dbReference type="GO" id="GO:0004066">
    <property type="term" value="F:asparagine synthase (glutamine-hydrolyzing) activity"/>
    <property type="evidence" value="ECO:0007669"/>
    <property type="project" value="InterPro"/>
</dbReference>
<dbReference type="PANTHER" id="PTHR43284">
    <property type="entry name" value="ASPARAGINE SYNTHETASE (GLUTAMINE-HYDROLYZING)"/>
    <property type="match status" value="1"/>
</dbReference>
<dbReference type="InterPro" id="IPR014729">
    <property type="entry name" value="Rossmann-like_a/b/a_fold"/>
</dbReference>
<reference evidence="2" key="1">
    <citation type="submission" date="2019-08" db="EMBL/GenBank/DDBJ databases">
        <authorList>
            <person name="Kucharzyk K."/>
            <person name="Murdoch R.W."/>
            <person name="Higgins S."/>
            <person name="Loffler F."/>
        </authorList>
    </citation>
    <scope>NUCLEOTIDE SEQUENCE</scope>
</reference>
<name>A0A644UK14_9ZZZZ</name>
<dbReference type="AlphaFoldDB" id="A0A644UK14"/>
<evidence type="ECO:0000259" key="1">
    <source>
        <dbReference type="Pfam" id="PF00733"/>
    </source>
</evidence>
<dbReference type="InterPro" id="IPR051786">
    <property type="entry name" value="ASN_synthetase/amidase"/>
</dbReference>